<evidence type="ECO:0000313" key="2">
    <source>
        <dbReference type="Proteomes" id="UP000322245"/>
    </source>
</evidence>
<keyword evidence="2" id="KW-1185">Reference proteome</keyword>
<accession>A0A5D3AJS7</accession>
<dbReference type="InterPro" id="IPR050951">
    <property type="entry name" value="Retrovirus_Pol_polyprotein"/>
</dbReference>
<sequence length="123" mass="14066">MSMAYHPQTNGASEQYNKTMIQVLHVYTNHQGNQWASDLQRVVFAMNNVVCPTSKTLAAQLVYGKPLSLLPPIQTAEEEMKWREFKDVQPSQEEWQLTAQRMVLEEKMAVDVLLLAMNSQAIQ</sequence>
<reference evidence="1 2" key="1">
    <citation type="submission" date="2017-05" db="EMBL/GenBank/DDBJ databases">
        <title>The Genome Sequence of Tsuchiyaea wingfieldii DSM 27421.</title>
        <authorList>
            <person name="Cuomo C."/>
            <person name="Passer A."/>
            <person name="Billmyre B."/>
            <person name="Heitman J."/>
        </authorList>
    </citation>
    <scope>NUCLEOTIDE SEQUENCE [LARGE SCALE GENOMIC DNA]</scope>
    <source>
        <strain evidence="1 2">DSM 27421</strain>
    </source>
</reference>
<dbReference type="AlphaFoldDB" id="A0A5D3AJS7"/>
<gene>
    <name evidence="1" type="ORF">B9479_008378</name>
</gene>
<dbReference type="InterPro" id="IPR012337">
    <property type="entry name" value="RNaseH-like_sf"/>
</dbReference>
<name>A0A5D3AJS7_9TREE</name>
<proteinExistence type="predicted"/>
<evidence type="ECO:0000313" key="1">
    <source>
        <dbReference type="EMBL" id="TYJ51072.1"/>
    </source>
</evidence>
<dbReference type="SUPFAM" id="SSF53098">
    <property type="entry name" value="Ribonuclease H-like"/>
    <property type="match status" value="1"/>
</dbReference>
<feature type="non-terminal residue" evidence="1">
    <location>
        <position position="123"/>
    </location>
</feature>
<dbReference type="EMBL" id="NIDF01000545">
    <property type="protein sequence ID" value="TYJ51072.1"/>
    <property type="molecule type" value="Genomic_DNA"/>
</dbReference>
<comment type="caution">
    <text evidence="1">The sequence shown here is derived from an EMBL/GenBank/DDBJ whole genome shotgun (WGS) entry which is preliminary data.</text>
</comment>
<evidence type="ECO:0008006" key="3">
    <source>
        <dbReference type="Google" id="ProtNLM"/>
    </source>
</evidence>
<dbReference type="Proteomes" id="UP000322245">
    <property type="component" value="Unassembled WGS sequence"/>
</dbReference>
<organism evidence="1 2">
    <name type="scientific">Cryptococcus floricola</name>
    <dbReference type="NCBI Taxonomy" id="2591691"/>
    <lineage>
        <taxon>Eukaryota</taxon>
        <taxon>Fungi</taxon>
        <taxon>Dikarya</taxon>
        <taxon>Basidiomycota</taxon>
        <taxon>Agaricomycotina</taxon>
        <taxon>Tremellomycetes</taxon>
        <taxon>Tremellales</taxon>
        <taxon>Cryptococcaceae</taxon>
        <taxon>Cryptococcus</taxon>
    </lineage>
</organism>
<protein>
    <recommendedName>
        <fullName evidence="3">Integrase catalytic domain-containing protein</fullName>
    </recommendedName>
</protein>
<dbReference type="GO" id="GO:0003676">
    <property type="term" value="F:nucleic acid binding"/>
    <property type="evidence" value="ECO:0007669"/>
    <property type="project" value="InterPro"/>
</dbReference>
<dbReference type="PANTHER" id="PTHR37984">
    <property type="entry name" value="PROTEIN CBG26694"/>
    <property type="match status" value="1"/>
</dbReference>
<dbReference type="InterPro" id="IPR036397">
    <property type="entry name" value="RNaseH_sf"/>
</dbReference>
<dbReference type="PANTHER" id="PTHR37984:SF15">
    <property type="entry name" value="INTEGRASE CATALYTIC DOMAIN-CONTAINING PROTEIN"/>
    <property type="match status" value="1"/>
</dbReference>
<dbReference type="Gene3D" id="3.30.420.10">
    <property type="entry name" value="Ribonuclease H-like superfamily/Ribonuclease H"/>
    <property type="match status" value="1"/>
</dbReference>